<keyword evidence="2" id="KW-1185">Reference proteome</keyword>
<sequence length="407" mass="43919">MAHDDSRCRQVAVRCTRSAGSWRPSSWQLNRSAPVGKRSASSFSGLARKDPAGCYGPGGAGGAQHQADAADFVACLAGDLERTLGGESCQSQSAVFANDWRQRDHDDGRIVVASSTVTAGAARSTRPLDYSGINTAEDCNPDRRGRVPRPAASSFVIQRFPGRIEQTAAATDSQRARKQQQTRRPFAATLTTRPLPQASCLSLPTQDSHLDVATPAGARNLHYCYLDNDLTAHRPQARRTRSGRRHCGRSSVQLRSCSGYRVTDIATEMTLTTTVEAMETHSAPCRKPAPPPPTAQKFKTRPSDAARDSLDFPARLRKRVRFADALGFDLASVVLIAGAAAARSNIEFGAQFLSDEDLCCLIPQQAAGRPIALESVASSLRPSQILELTARVLNIAPEKRVMARVTL</sequence>
<evidence type="ECO:0000313" key="3">
    <source>
        <dbReference type="WBParaSite" id="maker-unitig_45084-snap-gene-0.2-mRNA-1"/>
    </source>
</evidence>
<evidence type="ECO:0000313" key="2">
    <source>
        <dbReference type="Proteomes" id="UP000095280"/>
    </source>
</evidence>
<organism evidence="2 3">
    <name type="scientific">Macrostomum lignano</name>
    <dbReference type="NCBI Taxonomy" id="282301"/>
    <lineage>
        <taxon>Eukaryota</taxon>
        <taxon>Metazoa</taxon>
        <taxon>Spiralia</taxon>
        <taxon>Lophotrochozoa</taxon>
        <taxon>Platyhelminthes</taxon>
        <taxon>Rhabditophora</taxon>
        <taxon>Macrostomorpha</taxon>
        <taxon>Macrostomida</taxon>
        <taxon>Macrostomidae</taxon>
        <taxon>Macrostomum</taxon>
    </lineage>
</organism>
<dbReference type="AlphaFoldDB" id="A0A1I8FR59"/>
<evidence type="ECO:0000256" key="1">
    <source>
        <dbReference type="SAM" id="MobiDB-lite"/>
    </source>
</evidence>
<dbReference type="Proteomes" id="UP000095280">
    <property type="component" value="Unplaced"/>
</dbReference>
<name>A0A1I8FR59_9PLAT</name>
<dbReference type="WBParaSite" id="maker-unitig_45084-snap-gene-0.2-mRNA-1">
    <property type="protein sequence ID" value="maker-unitig_45084-snap-gene-0.2-mRNA-1"/>
    <property type="gene ID" value="maker-unitig_45084-snap-gene-0.2"/>
</dbReference>
<proteinExistence type="predicted"/>
<protein>
    <submittedName>
        <fullName evidence="3">Uncharacterized protein</fullName>
    </submittedName>
</protein>
<feature type="region of interest" description="Disordered" evidence="1">
    <location>
        <begin position="280"/>
        <end position="305"/>
    </location>
</feature>
<accession>A0A1I8FR59</accession>
<reference evidence="3" key="1">
    <citation type="submission" date="2016-11" db="UniProtKB">
        <authorList>
            <consortium name="WormBaseParasite"/>
        </authorList>
    </citation>
    <scope>IDENTIFICATION</scope>
</reference>
<feature type="region of interest" description="Disordered" evidence="1">
    <location>
        <begin position="22"/>
        <end position="44"/>
    </location>
</feature>